<dbReference type="RefSeq" id="XP_024582292.1">
    <property type="nucleotide sequence ID" value="XM_024716721.1"/>
</dbReference>
<evidence type="ECO:0000313" key="2">
    <source>
        <dbReference type="Proteomes" id="UP000054928"/>
    </source>
</evidence>
<organism evidence="1 2">
    <name type="scientific">Plasmopara halstedii</name>
    <name type="common">Downy mildew of sunflower</name>
    <dbReference type="NCBI Taxonomy" id="4781"/>
    <lineage>
        <taxon>Eukaryota</taxon>
        <taxon>Sar</taxon>
        <taxon>Stramenopiles</taxon>
        <taxon>Oomycota</taxon>
        <taxon>Peronosporomycetes</taxon>
        <taxon>Peronosporales</taxon>
        <taxon>Peronosporaceae</taxon>
        <taxon>Plasmopara</taxon>
    </lineage>
</organism>
<dbReference type="Proteomes" id="UP000054928">
    <property type="component" value="Unassembled WGS sequence"/>
</dbReference>
<dbReference type="GeneID" id="36397311"/>
<proteinExistence type="predicted"/>
<accession>A0A0N7L729</accession>
<dbReference type="EMBL" id="CCYD01001864">
    <property type="protein sequence ID" value="CEG45923.1"/>
    <property type="molecule type" value="Genomic_DNA"/>
</dbReference>
<keyword evidence="2" id="KW-1185">Reference proteome</keyword>
<reference evidence="2" key="1">
    <citation type="submission" date="2014-09" db="EMBL/GenBank/DDBJ databases">
        <authorList>
            <person name="Sharma Rahul"/>
            <person name="Thines Marco"/>
        </authorList>
    </citation>
    <scope>NUCLEOTIDE SEQUENCE [LARGE SCALE GENOMIC DNA]</scope>
</reference>
<name>A0A0N7L729_PLAHL</name>
<protein>
    <submittedName>
        <fullName evidence="1">Uncharacterized protein</fullName>
    </submittedName>
</protein>
<sequence length="62" mass="6956">MTKSTVKESFMYSTLPHSELQSHTLKCERAAPNNSLASSRLGVLCIRVGGWWERSSLIEAFI</sequence>
<dbReference type="AlphaFoldDB" id="A0A0N7L729"/>
<evidence type="ECO:0000313" key="1">
    <source>
        <dbReference type="EMBL" id="CEG45923.1"/>
    </source>
</evidence>